<gene>
    <name evidence="5" type="ORF">JJB97_14665</name>
</gene>
<dbReference type="InterPro" id="IPR036388">
    <property type="entry name" value="WH-like_DNA-bd_sf"/>
</dbReference>
<dbReference type="PRINTS" id="PR00038">
    <property type="entry name" value="HTHLUXR"/>
</dbReference>
<keyword evidence="1" id="KW-0805">Transcription regulation</keyword>
<name>A0A8K0V704_9ENTR</name>
<accession>A0A8K0V704</accession>
<proteinExistence type="predicted"/>
<keyword evidence="3" id="KW-0804">Transcription</keyword>
<dbReference type="PANTHER" id="PTHR44688:SF16">
    <property type="entry name" value="DNA-BINDING TRANSCRIPTIONAL ACTIVATOR DEVR_DOSR"/>
    <property type="match status" value="1"/>
</dbReference>
<dbReference type="AlphaFoldDB" id="A0A8K0V704"/>
<dbReference type="Gene3D" id="1.10.10.10">
    <property type="entry name" value="Winged helix-like DNA-binding domain superfamily/Winged helix DNA-binding domain"/>
    <property type="match status" value="1"/>
</dbReference>
<evidence type="ECO:0000313" key="6">
    <source>
        <dbReference type="Proteomes" id="UP000659047"/>
    </source>
</evidence>
<dbReference type="PROSITE" id="PS00622">
    <property type="entry name" value="HTH_LUXR_1"/>
    <property type="match status" value="1"/>
</dbReference>
<dbReference type="Proteomes" id="UP000659047">
    <property type="component" value="Unassembled WGS sequence"/>
</dbReference>
<organism evidence="5 6">
    <name type="scientific">Tenebrionibacter intestinalis</name>
    <dbReference type="NCBI Taxonomy" id="2799638"/>
    <lineage>
        <taxon>Bacteria</taxon>
        <taxon>Pseudomonadati</taxon>
        <taxon>Pseudomonadota</taxon>
        <taxon>Gammaproteobacteria</taxon>
        <taxon>Enterobacterales</taxon>
        <taxon>Enterobacteriaceae</taxon>
        <taxon>Tenebrionibacter/Tenebrionicola group</taxon>
        <taxon>Tenebrionibacter</taxon>
    </lineage>
</organism>
<evidence type="ECO:0000256" key="1">
    <source>
        <dbReference type="ARBA" id="ARBA00023015"/>
    </source>
</evidence>
<evidence type="ECO:0000313" key="5">
    <source>
        <dbReference type="EMBL" id="MBK4716548.1"/>
    </source>
</evidence>
<dbReference type="RefSeq" id="WP_238714767.1">
    <property type="nucleotide sequence ID" value="NZ_JAEPBH010000043.1"/>
</dbReference>
<protein>
    <submittedName>
        <fullName evidence="5">Response regulator transcription factor</fullName>
    </submittedName>
</protein>
<dbReference type="PROSITE" id="PS50043">
    <property type="entry name" value="HTH_LUXR_2"/>
    <property type="match status" value="1"/>
</dbReference>
<dbReference type="GO" id="GO:0006355">
    <property type="term" value="P:regulation of DNA-templated transcription"/>
    <property type="evidence" value="ECO:0007669"/>
    <property type="project" value="InterPro"/>
</dbReference>
<evidence type="ECO:0000259" key="4">
    <source>
        <dbReference type="PROSITE" id="PS50043"/>
    </source>
</evidence>
<dbReference type="PANTHER" id="PTHR44688">
    <property type="entry name" value="DNA-BINDING TRANSCRIPTIONAL ACTIVATOR DEVR_DOSR"/>
    <property type="match status" value="1"/>
</dbReference>
<comment type="caution">
    <text evidence="5">The sequence shown here is derived from an EMBL/GenBank/DDBJ whole genome shotgun (WGS) entry which is preliminary data.</text>
</comment>
<dbReference type="CDD" id="cd06170">
    <property type="entry name" value="LuxR_C_like"/>
    <property type="match status" value="1"/>
</dbReference>
<reference evidence="5" key="1">
    <citation type="submission" date="2021-01" db="EMBL/GenBank/DDBJ databases">
        <title>Intestinitalea alba gen. nov., sp. nov., a novel genus of the family Enterobacteriaceae, isolated from the gut of the plastic-eating mealworm Tenebrio molitor L.</title>
        <authorList>
            <person name="Yang Y."/>
        </authorList>
    </citation>
    <scope>NUCLEOTIDE SEQUENCE</scope>
    <source>
        <strain evidence="5">BIT-L3</strain>
    </source>
</reference>
<dbReference type="SUPFAM" id="SSF46894">
    <property type="entry name" value="C-terminal effector domain of the bipartite response regulators"/>
    <property type="match status" value="1"/>
</dbReference>
<dbReference type="EMBL" id="JAEPBH010000043">
    <property type="protein sequence ID" value="MBK4716548.1"/>
    <property type="molecule type" value="Genomic_DNA"/>
</dbReference>
<dbReference type="InterPro" id="IPR016032">
    <property type="entry name" value="Sig_transdc_resp-reg_C-effctor"/>
</dbReference>
<feature type="domain" description="HTH luxR-type" evidence="4">
    <location>
        <begin position="53"/>
        <end position="118"/>
    </location>
</feature>
<keyword evidence="2" id="KW-0238">DNA-binding</keyword>
<dbReference type="InterPro" id="IPR000792">
    <property type="entry name" value="Tscrpt_reg_LuxR_C"/>
</dbReference>
<evidence type="ECO:0000256" key="3">
    <source>
        <dbReference type="ARBA" id="ARBA00023163"/>
    </source>
</evidence>
<dbReference type="Pfam" id="PF00196">
    <property type="entry name" value="GerE"/>
    <property type="match status" value="1"/>
</dbReference>
<sequence length="118" mass="13301">MHEALPTLRGIIERDSKPELFIKAINMVAAGGYCYSWYVLSSARTIERYFDEDACKKAKLTSREKEILKLCLAGETNKSISSLLSRSEKTVSAHKSNLLKKLGLKNWQLKTSAMCSKQ</sequence>
<keyword evidence="6" id="KW-1185">Reference proteome</keyword>
<dbReference type="GO" id="GO:0003677">
    <property type="term" value="F:DNA binding"/>
    <property type="evidence" value="ECO:0007669"/>
    <property type="project" value="UniProtKB-KW"/>
</dbReference>
<dbReference type="SMART" id="SM00421">
    <property type="entry name" value="HTH_LUXR"/>
    <property type="match status" value="1"/>
</dbReference>
<evidence type="ECO:0000256" key="2">
    <source>
        <dbReference type="ARBA" id="ARBA00023125"/>
    </source>
</evidence>